<dbReference type="AlphaFoldDB" id="A0A9R1CB12"/>
<dbReference type="Pfam" id="PF01041">
    <property type="entry name" value="DegT_DnrJ_EryC1"/>
    <property type="match status" value="1"/>
</dbReference>
<dbReference type="RefSeq" id="WP_223925683.1">
    <property type="nucleotide sequence ID" value="NZ_BPTU01000001.1"/>
</dbReference>
<name>A0A9R1CB12_9BACT</name>
<evidence type="ECO:0000256" key="4">
    <source>
        <dbReference type="PIRSR" id="PIRSR000390-2"/>
    </source>
</evidence>
<organism evidence="6 7">
    <name type="scientific">Prevotella lacticifex</name>
    <dbReference type="NCBI Taxonomy" id="2854755"/>
    <lineage>
        <taxon>Bacteria</taxon>
        <taxon>Pseudomonadati</taxon>
        <taxon>Bacteroidota</taxon>
        <taxon>Bacteroidia</taxon>
        <taxon>Bacteroidales</taxon>
        <taxon>Prevotellaceae</taxon>
        <taxon>Prevotella</taxon>
    </lineage>
</organism>
<evidence type="ECO:0000256" key="3">
    <source>
        <dbReference type="PIRSR" id="PIRSR000390-1"/>
    </source>
</evidence>
<comment type="similarity">
    <text evidence="2 5">Belongs to the DegT/DnrJ/EryC1 family.</text>
</comment>
<gene>
    <name evidence="6" type="ORF">PRLR5076_21420</name>
</gene>
<accession>A0A9R1CB12</accession>
<comment type="caution">
    <text evidence="6">The sequence shown here is derived from an EMBL/GenBank/DDBJ whole genome shotgun (WGS) entry which is preliminary data.</text>
</comment>
<protein>
    <submittedName>
        <fullName evidence="6">Aminotransferase</fullName>
    </submittedName>
</protein>
<keyword evidence="6" id="KW-0032">Aminotransferase</keyword>
<evidence type="ECO:0000256" key="1">
    <source>
        <dbReference type="ARBA" id="ARBA00022898"/>
    </source>
</evidence>
<dbReference type="Gene3D" id="3.40.640.10">
    <property type="entry name" value="Type I PLP-dependent aspartate aminotransferase-like (Major domain)"/>
    <property type="match status" value="1"/>
</dbReference>
<evidence type="ECO:0000256" key="2">
    <source>
        <dbReference type="ARBA" id="ARBA00037999"/>
    </source>
</evidence>
<keyword evidence="7" id="KW-1185">Reference proteome</keyword>
<dbReference type="SUPFAM" id="SSF53383">
    <property type="entry name" value="PLP-dependent transferases"/>
    <property type="match status" value="1"/>
</dbReference>
<dbReference type="CDD" id="cd00616">
    <property type="entry name" value="AHBA_syn"/>
    <property type="match status" value="1"/>
</dbReference>
<dbReference type="GO" id="GO:0008483">
    <property type="term" value="F:transaminase activity"/>
    <property type="evidence" value="ECO:0007669"/>
    <property type="project" value="UniProtKB-KW"/>
</dbReference>
<dbReference type="GO" id="GO:0000271">
    <property type="term" value="P:polysaccharide biosynthetic process"/>
    <property type="evidence" value="ECO:0007669"/>
    <property type="project" value="TreeGrafter"/>
</dbReference>
<feature type="modified residue" description="N6-(pyridoxal phosphate)lysine" evidence="4">
    <location>
        <position position="195"/>
    </location>
</feature>
<evidence type="ECO:0000313" key="7">
    <source>
        <dbReference type="Proteomes" id="UP000825483"/>
    </source>
</evidence>
<dbReference type="GO" id="GO:0030170">
    <property type="term" value="F:pyridoxal phosphate binding"/>
    <property type="evidence" value="ECO:0007669"/>
    <property type="project" value="TreeGrafter"/>
</dbReference>
<dbReference type="InterPro" id="IPR000653">
    <property type="entry name" value="DegT/StrS_aminotransferase"/>
</dbReference>
<dbReference type="PANTHER" id="PTHR30244">
    <property type="entry name" value="TRANSAMINASE"/>
    <property type="match status" value="1"/>
</dbReference>
<dbReference type="InterPro" id="IPR015421">
    <property type="entry name" value="PyrdxlP-dep_Trfase_major"/>
</dbReference>
<dbReference type="PANTHER" id="PTHR30244:SF36">
    <property type="entry name" value="3-OXO-GLUCOSE-6-PHOSPHATE:GLUTAMATE AMINOTRANSFERASE"/>
    <property type="match status" value="1"/>
</dbReference>
<keyword evidence="6" id="KW-0808">Transferase</keyword>
<evidence type="ECO:0000313" key="6">
    <source>
        <dbReference type="EMBL" id="GJG59291.1"/>
    </source>
</evidence>
<reference evidence="6" key="1">
    <citation type="journal article" date="2022" name="Int. J. Syst. Evol. Microbiol.">
        <title>Prevotella lacticifex sp. nov., isolated from the rumen of cows.</title>
        <authorList>
            <person name="Shinkai T."/>
            <person name="Ikeyama N."/>
            <person name="Kumagai M."/>
            <person name="Ohmori H."/>
            <person name="Sakamoto M."/>
            <person name="Ohkuma M."/>
            <person name="Mitsumori M."/>
        </authorList>
    </citation>
    <scope>NUCLEOTIDE SEQUENCE</scope>
    <source>
        <strain evidence="6">R5076</strain>
    </source>
</reference>
<sequence>MEYLSLKKVTEQHQQEIDDAVLGVVNGGWYLQGEATKRFEHDYAQYIGTDYCIGCGNGLDALSLIFRAYKELGCMSDGDEVIVPANTYIASILSISANGLKPVLVEPRLDTLEIDDARIEESITDRTRAILIVHLYGRCAYSEKIQSLCTKYHLKLIEDNAQAHGCQYTLQPSLFGAQHTGSLGHAAAHSFYPGKNLGALGDAGAVTTDDEALASTVRALGNYGSNKKYVFPMKGVNSRIDEIQAAVLDVKLKYLDTGNARRKQIAERYIDELDNPKVTIPGADGLHKAQDIYALGDDVWHIFPVLCDSRDDLQQYLRRNGIGTMVHYPIPPHKQGAYSEWNNRTYPITEYIHARELSLPCNQTMTDEEVGEVIRLVNSY</sequence>
<dbReference type="EMBL" id="BPUB01000002">
    <property type="protein sequence ID" value="GJG59291.1"/>
    <property type="molecule type" value="Genomic_DNA"/>
</dbReference>
<keyword evidence="1 4" id="KW-0663">Pyridoxal phosphate</keyword>
<proteinExistence type="inferred from homology"/>
<dbReference type="InterPro" id="IPR015422">
    <property type="entry name" value="PyrdxlP-dep_Trfase_small"/>
</dbReference>
<dbReference type="Gene3D" id="3.90.1150.10">
    <property type="entry name" value="Aspartate Aminotransferase, domain 1"/>
    <property type="match status" value="1"/>
</dbReference>
<dbReference type="InterPro" id="IPR015424">
    <property type="entry name" value="PyrdxlP-dep_Trfase"/>
</dbReference>
<evidence type="ECO:0000256" key="5">
    <source>
        <dbReference type="RuleBase" id="RU004508"/>
    </source>
</evidence>
<dbReference type="GeneID" id="72466671"/>
<dbReference type="Proteomes" id="UP000825483">
    <property type="component" value="Unassembled WGS sequence"/>
</dbReference>
<feature type="active site" description="Proton acceptor" evidence="3">
    <location>
        <position position="195"/>
    </location>
</feature>
<dbReference type="PIRSF" id="PIRSF000390">
    <property type="entry name" value="PLP_StrS"/>
    <property type="match status" value="1"/>
</dbReference>